<protein>
    <recommendedName>
        <fullName evidence="1">Mos1 transposase HTH domain-containing protein</fullName>
    </recommendedName>
</protein>
<dbReference type="GeneID" id="123038005"/>
<dbReference type="InterPro" id="IPR041426">
    <property type="entry name" value="Mos1_HTH"/>
</dbReference>
<dbReference type="Proteomes" id="UP001652680">
    <property type="component" value="Unassembled WGS sequence"/>
</dbReference>
<dbReference type="Pfam" id="PF17906">
    <property type="entry name" value="HTH_48"/>
    <property type="match status" value="1"/>
</dbReference>
<dbReference type="EnsemblMetazoa" id="XM_044461431.1">
    <property type="protein sequence ID" value="XP_044317366.1"/>
    <property type="gene ID" value="LOC123038005"/>
</dbReference>
<dbReference type="PANTHER" id="PTHR46060">
    <property type="entry name" value="MARINER MOS1 TRANSPOSASE-LIKE PROTEIN"/>
    <property type="match status" value="1"/>
</dbReference>
<keyword evidence="3" id="KW-1185">Reference proteome</keyword>
<name>A0ABM5JEW5_DRORH</name>
<dbReference type="RefSeq" id="XP_044317366.1">
    <property type="nucleotide sequence ID" value="XM_044461431.1"/>
</dbReference>
<dbReference type="PANTHER" id="PTHR46060:SF2">
    <property type="entry name" value="HISTONE-LYSINE N-METHYLTRANSFERASE SETMAR"/>
    <property type="match status" value="1"/>
</dbReference>
<sequence>MEFANAGIRAVLKFSFVKGKSAGETFSEINGVLGDGILSLRTAEEWFRRFRAGENDTMDKPAGGRPVTTNTDQIMENIELDRQVTSRDIAEEIGVSHQTVFNHL</sequence>
<reference evidence="3" key="1">
    <citation type="journal article" date="2021" name="Elife">
        <title>Highly contiguous assemblies of 101 drosophilid genomes.</title>
        <authorList>
            <person name="Kim B.Y."/>
            <person name="Wang J.R."/>
            <person name="Miller D.E."/>
            <person name="Barmina O."/>
            <person name="Delaney E."/>
            <person name="Thompson A."/>
            <person name="Comeault A.A."/>
            <person name="Peede D."/>
            <person name="D'Agostino E.R."/>
            <person name="Pelaez J."/>
            <person name="Aguilar J.M."/>
            <person name="Haji D."/>
            <person name="Matsunaga T."/>
            <person name="Armstrong E.E."/>
            <person name="Zych M."/>
            <person name="Ogawa Y."/>
            <person name="Stamenkovic-Radak M."/>
            <person name="Jelic M."/>
            <person name="Veselinovic M.S."/>
            <person name="Tanaskovic M."/>
            <person name="Eric P."/>
            <person name="Gao J.J."/>
            <person name="Katoh T.K."/>
            <person name="Toda M.J."/>
            <person name="Watabe H."/>
            <person name="Watada M."/>
            <person name="Davis J.S."/>
            <person name="Moyle L.C."/>
            <person name="Manoli G."/>
            <person name="Bertolini E."/>
            <person name="Kostal V."/>
            <person name="Hawley R.S."/>
            <person name="Takahashi A."/>
            <person name="Jones C.D."/>
            <person name="Price D.K."/>
            <person name="Whiteman N."/>
            <person name="Kopp A."/>
            <person name="Matute D.R."/>
            <person name="Petrov D.A."/>
        </authorList>
    </citation>
    <scope>NUCLEOTIDE SEQUENCE [LARGE SCALE GENOMIC DNA]</scope>
</reference>
<organism evidence="2 3">
    <name type="scientific">Drosophila rhopaloa</name>
    <name type="common">Fruit fly</name>
    <dbReference type="NCBI Taxonomy" id="1041015"/>
    <lineage>
        <taxon>Eukaryota</taxon>
        <taxon>Metazoa</taxon>
        <taxon>Ecdysozoa</taxon>
        <taxon>Arthropoda</taxon>
        <taxon>Hexapoda</taxon>
        <taxon>Insecta</taxon>
        <taxon>Pterygota</taxon>
        <taxon>Neoptera</taxon>
        <taxon>Endopterygota</taxon>
        <taxon>Diptera</taxon>
        <taxon>Brachycera</taxon>
        <taxon>Muscomorpha</taxon>
        <taxon>Ephydroidea</taxon>
        <taxon>Drosophilidae</taxon>
        <taxon>Drosophila</taxon>
        <taxon>Sophophora</taxon>
    </lineage>
</organism>
<proteinExistence type="predicted"/>
<feature type="domain" description="Mos1 transposase HTH" evidence="1">
    <location>
        <begin position="8"/>
        <end position="54"/>
    </location>
</feature>
<dbReference type="Gene3D" id="1.10.10.1450">
    <property type="match status" value="1"/>
</dbReference>
<dbReference type="InterPro" id="IPR052709">
    <property type="entry name" value="Transposase-MT_Hybrid"/>
</dbReference>
<reference evidence="2" key="2">
    <citation type="submission" date="2025-05" db="UniProtKB">
        <authorList>
            <consortium name="EnsemblMetazoa"/>
        </authorList>
    </citation>
    <scope>IDENTIFICATION</scope>
</reference>
<evidence type="ECO:0000313" key="3">
    <source>
        <dbReference type="Proteomes" id="UP001652680"/>
    </source>
</evidence>
<accession>A0ABM5JEW5</accession>
<evidence type="ECO:0000313" key="2">
    <source>
        <dbReference type="EnsemblMetazoa" id="XP_044317366.1"/>
    </source>
</evidence>
<evidence type="ECO:0000259" key="1">
    <source>
        <dbReference type="Pfam" id="PF17906"/>
    </source>
</evidence>